<comment type="caution">
    <text evidence="1">The sequence shown here is derived from an EMBL/GenBank/DDBJ whole genome shotgun (WGS) entry which is preliminary data.</text>
</comment>
<dbReference type="PROSITE" id="PS51197">
    <property type="entry name" value="HTH_RRF2_2"/>
    <property type="match status" value="1"/>
</dbReference>
<dbReference type="Gene3D" id="1.10.10.10">
    <property type="entry name" value="Winged helix-like DNA-binding domain superfamily/Winged helix DNA-binding domain"/>
    <property type="match status" value="1"/>
</dbReference>
<dbReference type="FunFam" id="1.10.10.10:FF:000138">
    <property type="entry name" value="Rrf2 family transcriptional regulator"/>
    <property type="match status" value="1"/>
</dbReference>
<keyword evidence="2" id="KW-1185">Reference proteome</keyword>
<dbReference type="InterPro" id="IPR036388">
    <property type="entry name" value="WH-like_DNA-bd_sf"/>
</dbReference>
<name>A0A419V4N5_9BACL</name>
<dbReference type="GO" id="GO:0005829">
    <property type="term" value="C:cytosol"/>
    <property type="evidence" value="ECO:0007669"/>
    <property type="project" value="TreeGrafter"/>
</dbReference>
<dbReference type="PANTHER" id="PTHR33221:SF15">
    <property type="entry name" value="HTH-TYPE TRANSCRIPTIONAL REGULATOR YWGB-RELATED"/>
    <property type="match status" value="1"/>
</dbReference>
<dbReference type="Pfam" id="PF02082">
    <property type="entry name" value="Rrf2"/>
    <property type="match status" value="1"/>
</dbReference>
<dbReference type="EMBL" id="RAPK01000008">
    <property type="protein sequence ID" value="RKD73477.1"/>
    <property type="molecule type" value="Genomic_DNA"/>
</dbReference>
<dbReference type="InterPro" id="IPR000944">
    <property type="entry name" value="Tscrpt_reg_Rrf2"/>
</dbReference>
<dbReference type="OrthoDB" id="213028at2"/>
<evidence type="ECO:0000313" key="2">
    <source>
        <dbReference type="Proteomes" id="UP000285120"/>
    </source>
</evidence>
<dbReference type="AlphaFoldDB" id="A0A419V4N5"/>
<proteinExistence type="predicted"/>
<dbReference type="Proteomes" id="UP000285120">
    <property type="component" value="Unassembled WGS sequence"/>
</dbReference>
<dbReference type="InterPro" id="IPR036390">
    <property type="entry name" value="WH_DNA-bd_sf"/>
</dbReference>
<accession>A0A419V4N5</accession>
<dbReference type="GO" id="GO:0003700">
    <property type="term" value="F:DNA-binding transcription factor activity"/>
    <property type="evidence" value="ECO:0007669"/>
    <property type="project" value="TreeGrafter"/>
</dbReference>
<evidence type="ECO:0000313" key="1">
    <source>
        <dbReference type="EMBL" id="RKD73477.1"/>
    </source>
</evidence>
<dbReference type="RefSeq" id="WP_120192967.1">
    <property type="nucleotide sequence ID" value="NZ_RAPK01000008.1"/>
</dbReference>
<dbReference type="PANTHER" id="PTHR33221">
    <property type="entry name" value="WINGED HELIX-TURN-HELIX TRANSCRIPTIONAL REGULATOR, RRF2 FAMILY"/>
    <property type="match status" value="1"/>
</dbReference>
<protein>
    <submittedName>
        <fullName evidence="1">BadM/Rrf2 family transcriptional regulator</fullName>
    </submittedName>
</protein>
<sequence length="137" mass="14700">MINTRFSVAVHILALSASVPREKLTSEYIAGSVNTNPVVIRRIGSMLKKAGLLESQAGIRGFALAAQPEAITLLDIYQAVQKEEEALFGVHPSPNPRCPVGQNIQGALDTAFGSARHAMEQELAGISLKNIMNDLFS</sequence>
<dbReference type="SUPFAM" id="SSF46785">
    <property type="entry name" value="Winged helix' DNA-binding domain"/>
    <property type="match status" value="1"/>
</dbReference>
<gene>
    <name evidence="1" type="ORF">ATL39_1772</name>
</gene>
<reference evidence="1 2" key="1">
    <citation type="submission" date="2018-09" db="EMBL/GenBank/DDBJ databases">
        <title>Genomic Encyclopedia of Archaeal and Bacterial Type Strains, Phase II (KMG-II): from individual species to whole genera.</title>
        <authorList>
            <person name="Goeker M."/>
        </authorList>
    </citation>
    <scope>NUCLEOTIDE SEQUENCE [LARGE SCALE GENOMIC DNA]</scope>
    <source>
        <strain evidence="1 2">DSM 17008</strain>
    </source>
</reference>
<organism evidence="1 2">
    <name type="scientific">Sinobaca qinghaiensis</name>
    <dbReference type="NCBI Taxonomy" id="342944"/>
    <lineage>
        <taxon>Bacteria</taxon>
        <taxon>Bacillati</taxon>
        <taxon>Bacillota</taxon>
        <taxon>Bacilli</taxon>
        <taxon>Bacillales</taxon>
        <taxon>Sporolactobacillaceae</taxon>
        <taxon>Sinobaca</taxon>
    </lineage>
</organism>